<dbReference type="EMBL" id="JAVRET010000013">
    <property type="protein sequence ID" value="MDT0409011.1"/>
    <property type="molecule type" value="Genomic_DNA"/>
</dbReference>
<feature type="domain" description="Protein kinase" evidence="9">
    <location>
        <begin position="12"/>
        <end position="271"/>
    </location>
</feature>
<evidence type="ECO:0000259" key="9">
    <source>
        <dbReference type="PROSITE" id="PS50011"/>
    </source>
</evidence>
<protein>
    <recommendedName>
        <fullName evidence="1">non-specific serine/threonine protein kinase</fullName>
        <ecNumber evidence="1">2.7.11.1</ecNumber>
    </recommendedName>
</protein>
<dbReference type="CDD" id="cd14014">
    <property type="entry name" value="STKc_PknB_like"/>
    <property type="match status" value="1"/>
</dbReference>
<keyword evidence="6 7" id="KW-0067">ATP-binding</keyword>
<dbReference type="PROSITE" id="PS50011">
    <property type="entry name" value="PROTEIN_KINASE_DOM"/>
    <property type="match status" value="1"/>
</dbReference>
<dbReference type="GO" id="GO:0016301">
    <property type="term" value="F:kinase activity"/>
    <property type="evidence" value="ECO:0007669"/>
    <property type="project" value="UniProtKB-KW"/>
</dbReference>
<evidence type="ECO:0000256" key="3">
    <source>
        <dbReference type="ARBA" id="ARBA00022679"/>
    </source>
</evidence>
<dbReference type="PANTHER" id="PTHR43289">
    <property type="entry name" value="MITOGEN-ACTIVATED PROTEIN KINASE KINASE KINASE 20-RELATED"/>
    <property type="match status" value="1"/>
</dbReference>
<evidence type="ECO:0000256" key="1">
    <source>
        <dbReference type="ARBA" id="ARBA00012513"/>
    </source>
</evidence>
<dbReference type="PANTHER" id="PTHR43289:SF6">
    <property type="entry name" value="SERINE_THREONINE-PROTEIN KINASE NEKL-3"/>
    <property type="match status" value="1"/>
</dbReference>
<evidence type="ECO:0000256" key="4">
    <source>
        <dbReference type="ARBA" id="ARBA00022741"/>
    </source>
</evidence>
<accession>A0ABU2QX54</accession>
<sequence length="575" mass="61488">MSEPDRLISGRYRLLERVGSGGMGTVHLAEDTMLGRRVALKKLHVPPHLAEDELQRMYARTRREARSAAMITHPHVIVVHDVVDDSGLPCIVMEYVPSRTLADVLREDGPLPVTEAARIGGAMLSALRAAHAVGVLHRDVKPANVLLGEGGRVVLTDFGIAVEPGTPSLTRTGELIGSVQYLAPERLRTGIAVPGPPADLWALGATLYQAVEGQHPFDRPTPIETAYAIFEAAHPPPRQAGALAAVLEGLLVKDPARRMDAATAARLLERAEREVGGWPEPLRGGGDVTARVIDATPSGGSPYPGREAAEALPLAGTSQGAGPAAATAAGHPSPVHPSPYLAATFPGEAPTFPYQPTPPHTRLPGEPARAPRRRVLWWTLAAVVVAGVVTAGLVARPWEGDRAGSGSDRKQPVAATGPTSPARQDVPPVPEGYVLAQVQKGRVAVPMPKGWKVRSSGEGAFLAYAPGMAANLRVDVSTYTGDPLQHWQETEEPQTSHGVAAYQREKMSRTTYRGHDAAYWEYTYTDGGVRTRAAELAFKAKDGTLYELYLAAPNAKWQTYRPTFDAALDGFRFPE</sequence>
<comment type="caution">
    <text evidence="10">The sequence shown here is derived from an EMBL/GenBank/DDBJ whole genome shotgun (WGS) entry which is preliminary data.</text>
</comment>
<keyword evidence="3" id="KW-0808">Transferase</keyword>
<dbReference type="RefSeq" id="WP_029397073.1">
    <property type="nucleotide sequence ID" value="NZ_JAVRET010000013.1"/>
</dbReference>
<keyword evidence="5 10" id="KW-0418">Kinase</keyword>
<dbReference type="InterPro" id="IPR000719">
    <property type="entry name" value="Prot_kinase_dom"/>
</dbReference>
<dbReference type="InterPro" id="IPR017441">
    <property type="entry name" value="Protein_kinase_ATP_BS"/>
</dbReference>
<feature type="region of interest" description="Disordered" evidence="8">
    <location>
        <begin position="398"/>
        <end position="428"/>
    </location>
</feature>
<evidence type="ECO:0000313" key="11">
    <source>
        <dbReference type="Proteomes" id="UP001183610"/>
    </source>
</evidence>
<feature type="binding site" evidence="7">
    <location>
        <position position="41"/>
    </location>
    <ligand>
        <name>ATP</name>
        <dbReference type="ChEBI" id="CHEBI:30616"/>
    </ligand>
</feature>
<keyword evidence="11" id="KW-1185">Reference proteome</keyword>
<dbReference type="Gene3D" id="3.40.1000.10">
    <property type="entry name" value="Mog1/PsbP, alpha/beta/alpha sandwich"/>
    <property type="match status" value="1"/>
</dbReference>
<dbReference type="InterPro" id="IPR011009">
    <property type="entry name" value="Kinase-like_dom_sf"/>
</dbReference>
<organism evidence="10 11">
    <name type="scientific">Streptomyces evansiae</name>
    <dbReference type="NCBI Taxonomy" id="3075535"/>
    <lineage>
        <taxon>Bacteria</taxon>
        <taxon>Bacillati</taxon>
        <taxon>Actinomycetota</taxon>
        <taxon>Actinomycetes</taxon>
        <taxon>Kitasatosporales</taxon>
        <taxon>Streptomycetaceae</taxon>
        <taxon>Streptomyces</taxon>
    </lineage>
</organism>
<evidence type="ECO:0000256" key="8">
    <source>
        <dbReference type="SAM" id="MobiDB-lite"/>
    </source>
</evidence>
<evidence type="ECO:0000256" key="6">
    <source>
        <dbReference type="ARBA" id="ARBA00022840"/>
    </source>
</evidence>
<keyword evidence="4 7" id="KW-0547">Nucleotide-binding</keyword>
<keyword evidence="2" id="KW-0723">Serine/threonine-protein kinase</keyword>
<gene>
    <name evidence="10" type="ORF">RM698_08070</name>
</gene>
<dbReference type="Gene3D" id="3.30.200.20">
    <property type="entry name" value="Phosphorylase Kinase, domain 1"/>
    <property type="match status" value="1"/>
</dbReference>
<dbReference type="PROSITE" id="PS00108">
    <property type="entry name" value="PROTEIN_KINASE_ST"/>
    <property type="match status" value="1"/>
</dbReference>
<dbReference type="EC" id="2.7.11.1" evidence="1"/>
<dbReference type="InterPro" id="IPR008271">
    <property type="entry name" value="Ser/Thr_kinase_AS"/>
</dbReference>
<reference evidence="11" key="1">
    <citation type="submission" date="2023-07" db="EMBL/GenBank/DDBJ databases">
        <title>30 novel species of actinomycetes from the DSMZ collection.</title>
        <authorList>
            <person name="Nouioui I."/>
        </authorList>
    </citation>
    <scope>NUCLEOTIDE SEQUENCE [LARGE SCALE GENOMIC DNA]</scope>
    <source>
        <strain evidence="11">DSM 41979</strain>
    </source>
</reference>
<evidence type="ECO:0000313" key="10">
    <source>
        <dbReference type="EMBL" id="MDT0409011.1"/>
    </source>
</evidence>
<dbReference type="Pfam" id="PF00069">
    <property type="entry name" value="Pkinase"/>
    <property type="match status" value="1"/>
</dbReference>
<name>A0ABU2QX54_9ACTN</name>
<evidence type="ECO:0000256" key="5">
    <source>
        <dbReference type="ARBA" id="ARBA00022777"/>
    </source>
</evidence>
<dbReference type="Gene3D" id="1.10.510.10">
    <property type="entry name" value="Transferase(Phosphotransferase) domain 1"/>
    <property type="match status" value="1"/>
</dbReference>
<evidence type="ECO:0000256" key="2">
    <source>
        <dbReference type="ARBA" id="ARBA00022527"/>
    </source>
</evidence>
<dbReference type="SUPFAM" id="SSF56112">
    <property type="entry name" value="Protein kinase-like (PK-like)"/>
    <property type="match status" value="1"/>
</dbReference>
<dbReference type="SMART" id="SM00220">
    <property type="entry name" value="S_TKc"/>
    <property type="match status" value="1"/>
</dbReference>
<proteinExistence type="predicted"/>
<dbReference type="PROSITE" id="PS00107">
    <property type="entry name" value="PROTEIN_KINASE_ATP"/>
    <property type="match status" value="1"/>
</dbReference>
<dbReference type="Proteomes" id="UP001183610">
    <property type="component" value="Unassembled WGS sequence"/>
</dbReference>
<feature type="compositionally biased region" description="Basic and acidic residues" evidence="8">
    <location>
        <begin position="398"/>
        <end position="411"/>
    </location>
</feature>
<evidence type="ECO:0000256" key="7">
    <source>
        <dbReference type="PROSITE-ProRule" id="PRU10141"/>
    </source>
</evidence>